<dbReference type="AlphaFoldDB" id="A0A524RL74"/>
<organism evidence="1 2">
    <name type="scientific">Aphanocapsa feldmannii 277cV</name>
    <dbReference type="NCBI Taxonomy" id="2507553"/>
    <lineage>
        <taxon>Bacteria</taxon>
        <taxon>Bacillati</taxon>
        <taxon>Cyanobacteriota</taxon>
        <taxon>Cyanophyceae</taxon>
        <taxon>Oscillatoriophycideae</taxon>
        <taxon>Chroococcales</taxon>
        <taxon>Microcystaceae</taxon>
        <taxon>Aphanocapsa</taxon>
    </lineage>
</organism>
<accession>A0A524RL74</accession>
<reference evidence="1 2" key="1">
    <citation type="journal article" date="2019" name="mSystems">
        <title>Life at home and on the roam: Genomic adaptions reflect the dual lifestyle of an intracellular, facultative symbiont.</title>
        <authorList>
            <person name="Burgsdorf I."/>
        </authorList>
    </citation>
    <scope>NUCLEOTIDE SEQUENCE [LARGE SCALE GENOMIC DNA]</scope>
    <source>
        <strain evidence="1">277cV</strain>
    </source>
</reference>
<dbReference type="Proteomes" id="UP000317990">
    <property type="component" value="Unassembled WGS sequence"/>
</dbReference>
<gene>
    <name evidence="1" type="ORF">ERJ67_10165</name>
</gene>
<sequence>VRDQVIDLIEAWWKLTQQPEAKLQYWTHEEKGSGAGLLHTPLDTDALYASDGYKQFSTNWSLRDVEPTLPIRLVNFRDEITADD</sequence>
<dbReference type="EMBL" id="SRMO01000086">
    <property type="protein sequence ID" value="TGG90688.1"/>
    <property type="molecule type" value="Genomic_DNA"/>
</dbReference>
<evidence type="ECO:0000313" key="2">
    <source>
        <dbReference type="Proteomes" id="UP000317990"/>
    </source>
</evidence>
<feature type="non-terminal residue" evidence="1">
    <location>
        <position position="1"/>
    </location>
</feature>
<protein>
    <submittedName>
        <fullName evidence="1">Uncharacterized protein</fullName>
    </submittedName>
</protein>
<evidence type="ECO:0000313" key="1">
    <source>
        <dbReference type="EMBL" id="TGG90688.1"/>
    </source>
</evidence>
<proteinExistence type="predicted"/>
<name>A0A524RL74_9CHRO</name>
<comment type="caution">
    <text evidence="1">The sequence shown here is derived from an EMBL/GenBank/DDBJ whole genome shotgun (WGS) entry which is preliminary data.</text>
</comment>